<dbReference type="GO" id="GO:0006508">
    <property type="term" value="P:proteolysis"/>
    <property type="evidence" value="ECO:0007669"/>
    <property type="project" value="UniProtKB-KW"/>
</dbReference>
<dbReference type="InterPro" id="IPR029062">
    <property type="entry name" value="Class_I_gatase-like"/>
</dbReference>
<feature type="domain" description="LD-carboxypeptidase C-terminal" evidence="8">
    <location>
        <begin position="178"/>
        <end position="294"/>
    </location>
</feature>
<evidence type="ECO:0000256" key="1">
    <source>
        <dbReference type="ARBA" id="ARBA00010233"/>
    </source>
</evidence>
<dbReference type="PIRSF" id="PIRSF028757">
    <property type="entry name" value="LD-carboxypeptidase"/>
    <property type="match status" value="1"/>
</dbReference>
<keyword evidence="10" id="KW-1185">Reference proteome</keyword>
<comment type="caution">
    <text evidence="9">The sequence shown here is derived from an EMBL/GenBank/DDBJ whole genome shotgun (WGS) entry which is preliminary data.</text>
</comment>
<evidence type="ECO:0000256" key="5">
    <source>
        <dbReference type="ARBA" id="ARBA00022825"/>
    </source>
</evidence>
<dbReference type="PANTHER" id="PTHR30237">
    <property type="entry name" value="MURAMOYLTETRAPEPTIDE CARBOXYPEPTIDASE"/>
    <property type="match status" value="1"/>
</dbReference>
<dbReference type="EMBL" id="QVLS01000001">
    <property type="protein sequence ID" value="RFP82676.1"/>
    <property type="molecule type" value="Genomic_DNA"/>
</dbReference>
<feature type="active site" description="Nucleophile" evidence="6">
    <location>
        <position position="103"/>
    </location>
</feature>
<dbReference type="Pfam" id="PF02016">
    <property type="entry name" value="Peptidase_S66"/>
    <property type="match status" value="1"/>
</dbReference>
<keyword evidence="4" id="KW-0378">Hydrolase</keyword>
<feature type="domain" description="LD-carboxypeptidase N-terminal" evidence="7">
    <location>
        <begin position="4"/>
        <end position="123"/>
    </location>
</feature>
<keyword evidence="2 9" id="KW-0121">Carboxypeptidase</keyword>
<dbReference type="GO" id="GO:0008236">
    <property type="term" value="F:serine-type peptidase activity"/>
    <property type="evidence" value="ECO:0007669"/>
    <property type="project" value="UniProtKB-KW"/>
</dbReference>
<dbReference type="InterPro" id="IPR040921">
    <property type="entry name" value="Peptidase_S66C"/>
</dbReference>
<dbReference type="Pfam" id="PF17676">
    <property type="entry name" value="Peptidase_S66C"/>
    <property type="match status" value="1"/>
</dbReference>
<evidence type="ECO:0000313" key="9">
    <source>
        <dbReference type="EMBL" id="RFP82676.1"/>
    </source>
</evidence>
<dbReference type="Gene3D" id="3.50.30.60">
    <property type="entry name" value="LD-carboxypeptidase A C-terminal domain-like"/>
    <property type="match status" value="1"/>
</dbReference>
<accession>A0A372EQ72</accession>
<reference evidence="9 10" key="1">
    <citation type="submission" date="2018-08" db="EMBL/GenBank/DDBJ databases">
        <title>Hydrogenophaga sp. LA-38 isolated from sludge.</title>
        <authorList>
            <person name="Im W.-T."/>
        </authorList>
    </citation>
    <scope>NUCLEOTIDE SEQUENCE [LARGE SCALE GENOMIC DNA]</scope>
    <source>
        <strain evidence="9 10">LA-38</strain>
    </source>
</reference>
<evidence type="ECO:0000256" key="6">
    <source>
        <dbReference type="PIRSR" id="PIRSR028757-1"/>
    </source>
</evidence>
<evidence type="ECO:0000256" key="4">
    <source>
        <dbReference type="ARBA" id="ARBA00022801"/>
    </source>
</evidence>
<keyword evidence="3" id="KW-0645">Protease</keyword>
<organism evidence="9 10">
    <name type="scientific">Hydrogenophaga borbori</name>
    <dbReference type="NCBI Taxonomy" id="2294117"/>
    <lineage>
        <taxon>Bacteria</taxon>
        <taxon>Pseudomonadati</taxon>
        <taxon>Pseudomonadota</taxon>
        <taxon>Betaproteobacteria</taxon>
        <taxon>Burkholderiales</taxon>
        <taxon>Comamonadaceae</taxon>
        <taxon>Hydrogenophaga</taxon>
    </lineage>
</organism>
<dbReference type="GO" id="GO:0004180">
    <property type="term" value="F:carboxypeptidase activity"/>
    <property type="evidence" value="ECO:0007669"/>
    <property type="project" value="UniProtKB-KW"/>
</dbReference>
<dbReference type="RefSeq" id="WP_116957350.1">
    <property type="nucleotide sequence ID" value="NZ_QVLS01000001.1"/>
</dbReference>
<evidence type="ECO:0000259" key="8">
    <source>
        <dbReference type="Pfam" id="PF17676"/>
    </source>
</evidence>
<gene>
    <name evidence="9" type="ORF">DY262_02295</name>
</gene>
<feature type="active site" description="Charge relay system" evidence="6">
    <location>
        <position position="279"/>
    </location>
</feature>
<dbReference type="CDD" id="cd07025">
    <property type="entry name" value="Peptidase_S66"/>
    <property type="match status" value="1"/>
</dbReference>
<name>A0A372EQ72_9BURK</name>
<protein>
    <submittedName>
        <fullName evidence="9">LD-carboxypeptidase</fullName>
    </submittedName>
</protein>
<dbReference type="InterPro" id="IPR040449">
    <property type="entry name" value="Peptidase_S66_N"/>
</dbReference>
<dbReference type="SUPFAM" id="SSF141986">
    <property type="entry name" value="LD-carboxypeptidase A C-terminal domain-like"/>
    <property type="match status" value="1"/>
</dbReference>
<proteinExistence type="inferred from homology"/>
<dbReference type="PANTHER" id="PTHR30237:SF2">
    <property type="entry name" value="MUREIN TETRAPEPTIDE CARBOXYPEPTIDASE"/>
    <property type="match status" value="1"/>
</dbReference>
<evidence type="ECO:0000313" key="10">
    <source>
        <dbReference type="Proteomes" id="UP000261931"/>
    </source>
</evidence>
<evidence type="ECO:0000256" key="3">
    <source>
        <dbReference type="ARBA" id="ARBA00022670"/>
    </source>
</evidence>
<dbReference type="InterPro" id="IPR027478">
    <property type="entry name" value="LdcA_N"/>
</dbReference>
<dbReference type="AlphaFoldDB" id="A0A372EQ72"/>
<evidence type="ECO:0000259" key="7">
    <source>
        <dbReference type="Pfam" id="PF02016"/>
    </source>
</evidence>
<comment type="similarity">
    <text evidence="1">Belongs to the peptidase S66 family.</text>
</comment>
<dbReference type="InterPro" id="IPR027461">
    <property type="entry name" value="Carboxypeptidase_A_C_sf"/>
</dbReference>
<dbReference type="Gene3D" id="3.40.50.10740">
    <property type="entry name" value="Class I glutamine amidotransferase-like"/>
    <property type="match status" value="1"/>
</dbReference>
<dbReference type="SUPFAM" id="SSF52317">
    <property type="entry name" value="Class I glutamine amidotransferase-like"/>
    <property type="match status" value="1"/>
</dbReference>
<dbReference type="InterPro" id="IPR003507">
    <property type="entry name" value="S66_fam"/>
</dbReference>
<evidence type="ECO:0000256" key="2">
    <source>
        <dbReference type="ARBA" id="ARBA00022645"/>
    </source>
</evidence>
<keyword evidence="5" id="KW-0720">Serine protease</keyword>
<sequence length="317" mass="34028">MSHIYIYSPASAVRDKAAFRRGVQRLKALGHEVEIDADALRAHMRFAGDDATRLAAIGRAAASGADVALISRGGYGLTRLLPDLPYKALAKAIDKGTRFVGLSDFTALQLALLAKTGATTWAGPALGEDFGPEVEPDEIMLACFGDLLDGSAEGSGWTLPAADAPAHAARPKRHVREATLWGGNLSVLCSLVGTPYLPAVKGGVLFLEDVGEHPYRLERQLTQLLLAGVLDAQKAVLLGAFNRFKPVPGYDRGFSLKTVTQWLRSKTKTPIYTGLPFGHVPTKVLLPVGRTVDLVVEGRDALIFWGHEPHDHHGHGH</sequence>
<feature type="active site" description="Charge relay system" evidence="6">
    <location>
        <position position="208"/>
    </location>
</feature>
<dbReference type="Proteomes" id="UP000261931">
    <property type="component" value="Unassembled WGS sequence"/>
</dbReference>